<keyword evidence="7" id="KW-1185">Reference proteome</keyword>
<evidence type="ECO:0000313" key="6">
    <source>
        <dbReference type="EMBL" id="KAI6778409.1"/>
    </source>
</evidence>
<dbReference type="PANTHER" id="PTHR22925">
    <property type="entry name" value="GLYCOSYL HYDROLASE 43 FAMILY MEMBER"/>
    <property type="match status" value="1"/>
</dbReference>
<keyword evidence="3 4" id="KW-0326">Glycosidase</keyword>
<dbReference type="EMBL" id="JAGIXG020000069">
    <property type="protein sequence ID" value="KAI6778409.1"/>
    <property type="molecule type" value="Genomic_DNA"/>
</dbReference>
<organism evidence="6 7">
    <name type="scientific">Emericellopsis cladophorae</name>
    <dbReference type="NCBI Taxonomy" id="2686198"/>
    <lineage>
        <taxon>Eukaryota</taxon>
        <taxon>Fungi</taxon>
        <taxon>Dikarya</taxon>
        <taxon>Ascomycota</taxon>
        <taxon>Pezizomycotina</taxon>
        <taxon>Sordariomycetes</taxon>
        <taxon>Hypocreomycetidae</taxon>
        <taxon>Hypocreales</taxon>
        <taxon>Bionectriaceae</taxon>
        <taxon>Emericellopsis</taxon>
    </lineage>
</organism>
<dbReference type="RefSeq" id="XP_051359265.1">
    <property type="nucleotide sequence ID" value="XM_051509775.1"/>
</dbReference>
<dbReference type="Gene3D" id="2.60.120.260">
    <property type="entry name" value="Galactose-binding domain-like"/>
    <property type="match status" value="1"/>
</dbReference>
<evidence type="ECO:0000256" key="1">
    <source>
        <dbReference type="ARBA" id="ARBA00009865"/>
    </source>
</evidence>
<dbReference type="InterPro" id="IPR006710">
    <property type="entry name" value="Glyco_hydro_43"/>
</dbReference>
<evidence type="ECO:0000256" key="3">
    <source>
        <dbReference type="ARBA" id="ARBA00023295"/>
    </source>
</evidence>
<dbReference type="SUPFAM" id="SSF75005">
    <property type="entry name" value="Arabinanase/levansucrase/invertase"/>
    <property type="match status" value="1"/>
</dbReference>
<dbReference type="GeneID" id="75827317"/>
<comment type="similarity">
    <text evidence="1 4">Belongs to the glycosyl hydrolase 43 family.</text>
</comment>
<dbReference type="GO" id="GO:0005975">
    <property type="term" value="P:carbohydrate metabolic process"/>
    <property type="evidence" value="ECO:0007669"/>
    <property type="project" value="InterPro"/>
</dbReference>
<evidence type="ECO:0000256" key="4">
    <source>
        <dbReference type="RuleBase" id="RU361187"/>
    </source>
</evidence>
<comment type="caution">
    <text evidence="6">The sequence shown here is derived from an EMBL/GenBank/DDBJ whole genome shotgun (WGS) entry which is preliminary data.</text>
</comment>
<keyword evidence="2 4" id="KW-0378">Hydrolase</keyword>
<dbReference type="AlphaFoldDB" id="A0A9P9XW06"/>
<name>A0A9P9XW06_9HYPO</name>
<reference evidence="6" key="1">
    <citation type="journal article" date="2021" name="J Fungi (Basel)">
        <title>Genomic and Metabolomic Analyses of the Marine Fungus Emericellopsis cladophorae: Insights into Saltwater Adaptability Mechanisms and Its Biosynthetic Potential.</title>
        <authorList>
            <person name="Goncalves M.F.M."/>
            <person name="Hilario S."/>
            <person name="Van de Peer Y."/>
            <person name="Esteves A.C."/>
            <person name="Alves A."/>
        </authorList>
    </citation>
    <scope>NUCLEOTIDE SEQUENCE</scope>
    <source>
        <strain evidence="6">MUM 19.33</strain>
    </source>
</reference>
<accession>A0A9P9XW06</accession>
<dbReference type="CDD" id="cd18821">
    <property type="entry name" value="GH43_Pc3Gal43A-like"/>
    <property type="match status" value="1"/>
</dbReference>
<gene>
    <name evidence="6" type="ORF">J7T54_000798</name>
</gene>
<evidence type="ECO:0000256" key="5">
    <source>
        <dbReference type="SAM" id="SignalP"/>
    </source>
</evidence>
<evidence type="ECO:0000256" key="2">
    <source>
        <dbReference type="ARBA" id="ARBA00022801"/>
    </source>
</evidence>
<sequence length="460" mass="50068">MTPILTTALTGLLLAGGVLAKHDIVPGAAWTASNTGRHIQAHGHGITYEDGVYYMIGEEKSEGSSFQAVNCYSSTNLVDWDFVGNLISRDDSEPDLGPNRIIERPKVLKNDQTGKYVLFLHVDSSDYKDARVGWGTGDTICGEYNYLGSSRPLGKQSRDIGVFKEEDGTAYLLTEDREYGTRIMRLSEDYLSVEEITMEWEYFAESPAMVKRGGTYYIFGSHLTGWNPNDNVYSTAQNLSGPWTEWTEFAPVGTNTYSSQVSFVLPLGDDNAIYMGDRWFPNNLGASEYIWLPLQIDGNTVRLDWYDNWSVDMEAGTWQPGFPYAEYEAEAAELSNEARLLDCGGCSGSQMVGYIGGPQGGTVSFDVEAACDGDVTLVLKYRNGDKVTTTTFGARNAIVSVGGVEQTVDFPSTRHKGGQTAESVVQTAVKEGSNIVAVSGADGWGPDLDVLLVPGLSCGS</sequence>
<dbReference type="Pfam" id="PF04616">
    <property type="entry name" value="Glyco_hydro_43"/>
    <property type="match status" value="1"/>
</dbReference>
<dbReference type="Gene3D" id="2.115.10.20">
    <property type="entry name" value="Glycosyl hydrolase domain, family 43"/>
    <property type="match status" value="1"/>
</dbReference>
<dbReference type="InterPro" id="IPR008979">
    <property type="entry name" value="Galactose-bd-like_sf"/>
</dbReference>
<protein>
    <recommendedName>
        <fullName evidence="8">Glycosyl hydrolase family 43 protein</fullName>
    </recommendedName>
</protein>
<dbReference type="CDD" id="cd04081">
    <property type="entry name" value="CBM35_galactosidase-like"/>
    <property type="match status" value="1"/>
</dbReference>
<proteinExistence type="inferred from homology"/>
<keyword evidence="5" id="KW-0732">Signal</keyword>
<evidence type="ECO:0008006" key="8">
    <source>
        <dbReference type="Google" id="ProtNLM"/>
    </source>
</evidence>
<dbReference type="PANTHER" id="PTHR22925:SF3">
    <property type="entry name" value="GLYCOSYL HYDROLASE FAMILY PROTEIN 43"/>
    <property type="match status" value="1"/>
</dbReference>
<feature type="chain" id="PRO_5040312336" description="Glycosyl hydrolase family 43 protein" evidence="5">
    <location>
        <begin position="21"/>
        <end position="460"/>
    </location>
</feature>
<dbReference type="Proteomes" id="UP001055219">
    <property type="component" value="Unassembled WGS sequence"/>
</dbReference>
<dbReference type="GO" id="GO:0004553">
    <property type="term" value="F:hydrolase activity, hydrolyzing O-glycosyl compounds"/>
    <property type="evidence" value="ECO:0007669"/>
    <property type="project" value="InterPro"/>
</dbReference>
<dbReference type="SUPFAM" id="SSF49785">
    <property type="entry name" value="Galactose-binding domain-like"/>
    <property type="match status" value="1"/>
</dbReference>
<dbReference type="OrthoDB" id="9970295at2759"/>
<evidence type="ECO:0000313" key="7">
    <source>
        <dbReference type="Proteomes" id="UP001055219"/>
    </source>
</evidence>
<dbReference type="InterPro" id="IPR023296">
    <property type="entry name" value="Glyco_hydro_beta-prop_sf"/>
</dbReference>
<feature type="signal peptide" evidence="5">
    <location>
        <begin position="1"/>
        <end position="20"/>
    </location>
</feature>
<reference evidence="6" key="2">
    <citation type="submission" date="2022-07" db="EMBL/GenBank/DDBJ databases">
        <authorList>
            <person name="Goncalves M.F.M."/>
            <person name="Hilario S."/>
            <person name="Van De Peer Y."/>
            <person name="Esteves A.C."/>
            <person name="Alves A."/>
        </authorList>
    </citation>
    <scope>NUCLEOTIDE SEQUENCE</scope>
    <source>
        <strain evidence="6">MUM 19.33</strain>
    </source>
</reference>